<organism evidence="2 3">
    <name type="scientific">Merdimmobilis hominis</name>
    <dbReference type="NCBI Taxonomy" id="2897707"/>
    <lineage>
        <taxon>Bacteria</taxon>
        <taxon>Bacillati</taxon>
        <taxon>Bacillota</taxon>
        <taxon>Clostridia</taxon>
        <taxon>Eubacteriales</taxon>
        <taxon>Oscillospiraceae</taxon>
        <taxon>Merdimmobilis</taxon>
    </lineage>
</organism>
<sequence>MQNEKAMELLDHLHEWVKTQQEETFWEYAKRVNLRIMLLDLPQEQNDAFIHEIVCLVKMAQMQAFRDGLKQGREEERQQNDSAEVPPIQTP</sequence>
<accession>A0A938X5A8</accession>
<name>A0A938X5A8_9FIRM</name>
<dbReference type="AlphaFoldDB" id="A0A938X5A8"/>
<feature type="region of interest" description="Disordered" evidence="1">
    <location>
        <begin position="68"/>
        <end position="91"/>
    </location>
</feature>
<dbReference type="Proteomes" id="UP000774750">
    <property type="component" value="Unassembled WGS sequence"/>
</dbReference>
<evidence type="ECO:0000313" key="2">
    <source>
        <dbReference type="EMBL" id="MBM6919672.1"/>
    </source>
</evidence>
<dbReference type="EMBL" id="JACJKY010000001">
    <property type="protein sequence ID" value="MBM6919672.1"/>
    <property type="molecule type" value="Genomic_DNA"/>
</dbReference>
<comment type="caution">
    <text evidence="2">The sequence shown here is derived from an EMBL/GenBank/DDBJ whole genome shotgun (WGS) entry which is preliminary data.</text>
</comment>
<feature type="compositionally biased region" description="Basic and acidic residues" evidence="1">
    <location>
        <begin position="68"/>
        <end position="79"/>
    </location>
</feature>
<gene>
    <name evidence="2" type="ORF">H6A12_00620</name>
</gene>
<proteinExistence type="predicted"/>
<evidence type="ECO:0000313" key="3">
    <source>
        <dbReference type="Proteomes" id="UP000774750"/>
    </source>
</evidence>
<reference evidence="2" key="1">
    <citation type="submission" date="2020-08" db="EMBL/GenBank/DDBJ databases">
        <authorList>
            <person name="Cejkova D."/>
            <person name="Kubasova T."/>
            <person name="Jahodarova E."/>
            <person name="Rychlik I."/>
        </authorList>
    </citation>
    <scope>NUCLEOTIDE SEQUENCE</scope>
    <source>
        <strain evidence="2">An559</strain>
    </source>
</reference>
<evidence type="ECO:0000256" key="1">
    <source>
        <dbReference type="SAM" id="MobiDB-lite"/>
    </source>
</evidence>
<dbReference type="RefSeq" id="WP_204443665.1">
    <property type="nucleotide sequence ID" value="NZ_JACJKY010000001.1"/>
</dbReference>
<reference evidence="2" key="2">
    <citation type="journal article" date="2021" name="Sci. Rep.">
        <title>The distribution of antibiotic resistance genes in chicken gut microbiota commensals.</title>
        <authorList>
            <person name="Juricova H."/>
            <person name="Matiasovicova J."/>
            <person name="Kubasova T."/>
            <person name="Cejkova D."/>
            <person name="Rychlik I."/>
        </authorList>
    </citation>
    <scope>NUCLEOTIDE SEQUENCE</scope>
    <source>
        <strain evidence="2">An559</strain>
    </source>
</reference>
<protein>
    <submittedName>
        <fullName evidence="2">Uncharacterized protein</fullName>
    </submittedName>
</protein>
<keyword evidence="3" id="KW-1185">Reference proteome</keyword>